<name>A0A9E5DAJ1_9EURY</name>
<dbReference type="AlphaFoldDB" id="A0A9E5DAJ1"/>
<feature type="transmembrane region" description="Helical" evidence="5">
    <location>
        <begin position="66"/>
        <end position="86"/>
    </location>
</feature>
<feature type="transmembrane region" description="Helical" evidence="5">
    <location>
        <begin position="154"/>
        <end position="174"/>
    </location>
</feature>
<protein>
    <submittedName>
        <fullName evidence="6">LrgB family protein</fullName>
    </submittedName>
</protein>
<comment type="caution">
    <text evidence="6">The sequence shown here is derived from an EMBL/GenBank/DDBJ whole genome shotgun (WGS) entry which is preliminary data.</text>
</comment>
<dbReference type="PANTHER" id="PTHR30249">
    <property type="entry name" value="PUTATIVE SEROTONIN TRANSPORTER"/>
    <property type="match status" value="1"/>
</dbReference>
<reference evidence="6" key="1">
    <citation type="journal article" date="2021" name="mSystems">
        <title>Bacteria and Archaea Synergistically Convert Glycine Betaine to Biogenic Methane in the Formosa Cold Seep of the South China Sea.</title>
        <authorList>
            <person name="Li L."/>
            <person name="Zhang W."/>
            <person name="Zhang S."/>
            <person name="Song L."/>
            <person name="Sun Q."/>
            <person name="Zhang H."/>
            <person name="Xiang H."/>
            <person name="Dong X."/>
        </authorList>
    </citation>
    <scope>NUCLEOTIDE SEQUENCE</scope>
    <source>
        <strain evidence="6">LLY</strain>
    </source>
</reference>
<comment type="subcellular location">
    <subcellularLocation>
        <location evidence="1">Membrane</location>
        <topology evidence="1">Multi-pass membrane protein</topology>
    </subcellularLocation>
</comment>
<evidence type="ECO:0000256" key="2">
    <source>
        <dbReference type="ARBA" id="ARBA00022692"/>
    </source>
</evidence>
<keyword evidence="7" id="KW-1185">Reference proteome</keyword>
<feature type="transmembrane region" description="Helical" evidence="5">
    <location>
        <begin position="98"/>
        <end position="122"/>
    </location>
</feature>
<keyword evidence="2 5" id="KW-0812">Transmembrane</keyword>
<dbReference type="InterPro" id="IPR007300">
    <property type="entry name" value="CidB/LrgB"/>
</dbReference>
<dbReference type="Pfam" id="PF04172">
    <property type="entry name" value="LrgB"/>
    <property type="match status" value="1"/>
</dbReference>
<dbReference type="GO" id="GO:0016020">
    <property type="term" value="C:membrane"/>
    <property type="evidence" value="ECO:0007669"/>
    <property type="project" value="UniProtKB-SubCell"/>
</dbReference>
<evidence type="ECO:0000313" key="7">
    <source>
        <dbReference type="Proteomes" id="UP001056766"/>
    </source>
</evidence>
<dbReference type="EMBL" id="JAGSOI010000010">
    <property type="protein sequence ID" value="MCM1986156.1"/>
    <property type="molecule type" value="Genomic_DNA"/>
</dbReference>
<evidence type="ECO:0000256" key="1">
    <source>
        <dbReference type="ARBA" id="ARBA00004141"/>
    </source>
</evidence>
<reference evidence="6" key="2">
    <citation type="submission" date="2021-04" db="EMBL/GenBank/DDBJ databases">
        <authorList>
            <person name="Dong X."/>
        </authorList>
    </citation>
    <scope>NUCLEOTIDE SEQUENCE</scope>
    <source>
        <strain evidence="6">LLY</strain>
    </source>
</reference>
<organism evidence="6 7">
    <name type="scientific">Methanococcoides seepicolus</name>
    <dbReference type="NCBI Taxonomy" id="2828780"/>
    <lineage>
        <taxon>Archaea</taxon>
        <taxon>Methanobacteriati</taxon>
        <taxon>Methanobacteriota</taxon>
        <taxon>Stenosarchaea group</taxon>
        <taxon>Methanomicrobia</taxon>
        <taxon>Methanosarcinales</taxon>
        <taxon>Methanosarcinaceae</taxon>
        <taxon>Methanococcoides</taxon>
    </lineage>
</organism>
<evidence type="ECO:0000313" key="6">
    <source>
        <dbReference type="EMBL" id="MCM1986156.1"/>
    </source>
</evidence>
<sequence length="235" mass="24446">MLSELISSLTGSPIFGIGISLLTFYAGCLLYKRTGSPLLNPLVLSMLMIIGLLLSLHITFDDYNRGGQYISFFLGPATVILAVPLYKKISLLKENVIPILAGISVGSAAGIVSIIVMCRMFGLDELLSISMIPKSVTTPIGMEISSQLGGMPSITVAAIVFTGIAGILLGPLVCKLFRINDKVAVGIAIGTSSHALGTTKAVEMGETEGAMSGMAIGIAGLVTVFLAPILAKLLM</sequence>
<dbReference type="Proteomes" id="UP001056766">
    <property type="component" value="Unassembled WGS sequence"/>
</dbReference>
<keyword evidence="3 5" id="KW-1133">Transmembrane helix</keyword>
<dbReference type="PANTHER" id="PTHR30249:SF0">
    <property type="entry name" value="PLASTIDAL GLYCOLATE_GLYCERATE TRANSLOCATOR 1, CHLOROPLASTIC"/>
    <property type="match status" value="1"/>
</dbReference>
<accession>A0A9E5DAJ1</accession>
<evidence type="ECO:0000256" key="5">
    <source>
        <dbReference type="SAM" id="Phobius"/>
    </source>
</evidence>
<evidence type="ECO:0000256" key="4">
    <source>
        <dbReference type="ARBA" id="ARBA00023136"/>
    </source>
</evidence>
<proteinExistence type="predicted"/>
<feature type="transmembrane region" description="Helical" evidence="5">
    <location>
        <begin position="12"/>
        <end position="31"/>
    </location>
</feature>
<evidence type="ECO:0000256" key="3">
    <source>
        <dbReference type="ARBA" id="ARBA00022989"/>
    </source>
</evidence>
<gene>
    <name evidence="6" type="ORF">KDK67_03885</name>
</gene>
<keyword evidence="4 5" id="KW-0472">Membrane</keyword>
<feature type="transmembrane region" description="Helical" evidence="5">
    <location>
        <begin position="214"/>
        <end position="234"/>
    </location>
</feature>
<feature type="transmembrane region" description="Helical" evidence="5">
    <location>
        <begin position="38"/>
        <end position="60"/>
    </location>
</feature>